<accession>A0A2A5JB34</accession>
<keyword evidence="4 6" id="KW-1133">Transmembrane helix</keyword>
<comment type="caution">
    <text evidence="7">The sequence shown here is derived from an EMBL/GenBank/DDBJ whole genome shotgun (WGS) entry which is preliminary data.</text>
</comment>
<keyword evidence="3 6" id="KW-0812">Transmembrane</keyword>
<dbReference type="InterPro" id="IPR012506">
    <property type="entry name" value="TMEM86B-like"/>
</dbReference>
<feature type="transmembrane region" description="Helical" evidence="6">
    <location>
        <begin position="12"/>
        <end position="32"/>
    </location>
</feature>
<dbReference type="PANTHER" id="PTHR31885:SF6">
    <property type="entry name" value="GH04784P"/>
    <property type="match status" value="1"/>
</dbReference>
<dbReference type="Pfam" id="PF07947">
    <property type="entry name" value="YhhN"/>
    <property type="match status" value="1"/>
</dbReference>
<feature type="transmembrane region" description="Helical" evidence="6">
    <location>
        <begin position="140"/>
        <end position="161"/>
    </location>
</feature>
<evidence type="ECO:0000256" key="3">
    <source>
        <dbReference type="ARBA" id="ARBA00022692"/>
    </source>
</evidence>
<evidence type="ECO:0000256" key="5">
    <source>
        <dbReference type="ARBA" id="ARBA00023136"/>
    </source>
</evidence>
<evidence type="ECO:0000313" key="8">
    <source>
        <dbReference type="Proteomes" id="UP000230886"/>
    </source>
</evidence>
<dbReference type="RefSeq" id="WP_099697712.1">
    <property type="nucleotide sequence ID" value="NZ_NOVD01000009.1"/>
</dbReference>
<gene>
    <name evidence="7" type="ORF">CHR55_16030</name>
</gene>
<dbReference type="EMBL" id="NOVD01000009">
    <property type="protein sequence ID" value="PCK26467.1"/>
    <property type="molecule type" value="Genomic_DNA"/>
</dbReference>
<sequence length="227" mass="24109">MRESVRDVGLPSTFRSPWFVGFSAVAILHLILNAADAAPWDGITKVMLAPILAAWVVDQGGPRIVAAALIACAFGDLFLIWDSTFVIGMAAFAIGHVCFIRFFLSHGALREIRRLPWFLCAYAVAGIALVSYAWTGLEPALRIAVPVYAAILVGTASTALAYNTTTGIGGALFLTSDALILLGQANKWQPAAAGIWIMTLYILALLLLTVGILGRSNTANRPLAPAL</sequence>
<protein>
    <submittedName>
        <fullName evidence="7">Lysoplasmalogenase</fullName>
    </submittedName>
</protein>
<comment type="similarity">
    <text evidence="2">Belongs to the TMEM86 family.</text>
</comment>
<feature type="transmembrane region" description="Helical" evidence="6">
    <location>
        <begin position="87"/>
        <end position="104"/>
    </location>
</feature>
<evidence type="ECO:0000256" key="2">
    <source>
        <dbReference type="ARBA" id="ARBA00007375"/>
    </source>
</evidence>
<comment type="subcellular location">
    <subcellularLocation>
        <location evidence="1">Membrane</location>
        <topology evidence="1">Multi-pass membrane protein</topology>
    </subcellularLocation>
</comment>
<evidence type="ECO:0000256" key="1">
    <source>
        <dbReference type="ARBA" id="ARBA00004141"/>
    </source>
</evidence>
<evidence type="ECO:0000256" key="4">
    <source>
        <dbReference type="ARBA" id="ARBA00022989"/>
    </source>
</evidence>
<keyword evidence="5 6" id="KW-0472">Membrane</keyword>
<feature type="transmembrane region" description="Helical" evidence="6">
    <location>
        <begin position="191"/>
        <end position="213"/>
    </location>
</feature>
<proteinExistence type="inferred from homology"/>
<reference evidence="7 8" key="1">
    <citation type="submission" date="2017-07" db="EMBL/GenBank/DDBJ databases">
        <title>Draft sequence of Rhodococcus enclensis 23b-28.</title>
        <authorList>
            <person name="Besaury L."/>
            <person name="Sancelme M."/>
            <person name="Amato P."/>
            <person name="Lallement A."/>
            <person name="Delort A.-M."/>
        </authorList>
    </citation>
    <scope>NUCLEOTIDE SEQUENCE [LARGE SCALE GENOMIC DNA]</scope>
    <source>
        <strain evidence="7 8">23b-28</strain>
    </source>
</reference>
<dbReference type="GO" id="GO:0016020">
    <property type="term" value="C:membrane"/>
    <property type="evidence" value="ECO:0007669"/>
    <property type="project" value="UniProtKB-SubCell"/>
</dbReference>
<dbReference type="PANTHER" id="PTHR31885">
    <property type="entry name" value="GH04784P"/>
    <property type="match status" value="1"/>
</dbReference>
<evidence type="ECO:0000313" key="7">
    <source>
        <dbReference type="EMBL" id="PCK26467.1"/>
    </source>
</evidence>
<feature type="transmembrane region" description="Helical" evidence="6">
    <location>
        <begin position="64"/>
        <end position="81"/>
    </location>
</feature>
<feature type="transmembrane region" description="Helical" evidence="6">
    <location>
        <begin position="116"/>
        <end position="134"/>
    </location>
</feature>
<dbReference type="AlphaFoldDB" id="A0A2A5JB34"/>
<organism evidence="7 8">
    <name type="scientific">Rhodococcus qingshengii</name>
    <dbReference type="NCBI Taxonomy" id="334542"/>
    <lineage>
        <taxon>Bacteria</taxon>
        <taxon>Bacillati</taxon>
        <taxon>Actinomycetota</taxon>
        <taxon>Actinomycetes</taxon>
        <taxon>Mycobacteriales</taxon>
        <taxon>Nocardiaceae</taxon>
        <taxon>Rhodococcus</taxon>
        <taxon>Rhodococcus erythropolis group</taxon>
    </lineage>
</organism>
<dbReference type="Proteomes" id="UP000230886">
    <property type="component" value="Unassembled WGS sequence"/>
</dbReference>
<evidence type="ECO:0000256" key="6">
    <source>
        <dbReference type="SAM" id="Phobius"/>
    </source>
</evidence>
<dbReference type="GO" id="GO:0016787">
    <property type="term" value="F:hydrolase activity"/>
    <property type="evidence" value="ECO:0007669"/>
    <property type="project" value="TreeGrafter"/>
</dbReference>
<name>A0A2A5JB34_RHOSG</name>